<dbReference type="InterPro" id="IPR005064">
    <property type="entry name" value="BUG"/>
</dbReference>
<accession>A0A562ZQG9</accession>
<evidence type="ECO:0000256" key="2">
    <source>
        <dbReference type="SAM" id="SignalP"/>
    </source>
</evidence>
<dbReference type="PANTHER" id="PTHR42928:SF5">
    <property type="entry name" value="BLR1237 PROTEIN"/>
    <property type="match status" value="1"/>
</dbReference>
<dbReference type="Gene3D" id="3.40.190.150">
    <property type="entry name" value="Bordetella uptake gene, domain 1"/>
    <property type="match status" value="1"/>
</dbReference>
<dbReference type="Proteomes" id="UP000318199">
    <property type="component" value="Unassembled WGS sequence"/>
</dbReference>
<dbReference type="InterPro" id="IPR006311">
    <property type="entry name" value="TAT_signal"/>
</dbReference>
<feature type="chain" id="PRO_5022117074" evidence="2">
    <location>
        <begin position="33"/>
        <end position="329"/>
    </location>
</feature>
<dbReference type="CDD" id="cd07012">
    <property type="entry name" value="PBP2_Bug_TTT"/>
    <property type="match status" value="1"/>
</dbReference>
<reference evidence="3 4" key="1">
    <citation type="submission" date="2019-07" db="EMBL/GenBank/DDBJ databases">
        <title>Caenimonas sedimenti sp. nov., isolated from activated sludge.</title>
        <authorList>
            <person name="Xu J."/>
        </authorList>
    </citation>
    <scope>NUCLEOTIDE SEQUENCE [LARGE SCALE GENOMIC DNA]</scope>
    <source>
        <strain evidence="3 4">HX-9-20</strain>
    </source>
</reference>
<feature type="signal peptide" evidence="2">
    <location>
        <begin position="1"/>
        <end position="32"/>
    </location>
</feature>
<comment type="similarity">
    <text evidence="1">Belongs to the UPF0065 (bug) family.</text>
</comment>
<dbReference type="EMBL" id="VOBQ01000011">
    <property type="protein sequence ID" value="TWO70596.1"/>
    <property type="molecule type" value="Genomic_DNA"/>
</dbReference>
<proteinExistence type="inferred from homology"/>
<dbReference type="Gene3D" id="3.40.190.10">
    <property type="entry name" value="Periplasmic binding protein-like II"/>
    <property type="match status" value="1"/>
</dbReference>
<protein>
    <submittedName>
        <fullName evidence="3">Tripartite tricarboxylate transporter substrate binding protein</fullName>
    </submittedName>
</protein>
<evidence type="ECO:0000256" key="1">
    <source>
        <dbReference type="ARBA" id="ARBA00006987"/>
    </source>
</evidence>
<dbReference type="OrthoDB" id="8970543at2"/>
<dbReference type="SUPFAM" id="SSF53850">
    <property type="entry name" value="Periplasmic binding protein-like II"/>
    <property type="match status" value="1"/>
</dbReference>
<dbReference type="InterPro" id="IPR042100">
    <property type="entry name" value="Bug_dom1"/>
</dbReference>
<comment type="caution">
    <text evidence="3">The sequence shown here is derived from an EMBL/GenBank/DDBJ whole genome shotgun (WGS) entry which is preliminary data.</text>
</comment>
<organism evidence="3 4">
    <name type="scientific">Caenimonas sedimenti</name>
    <dbReference type="NCBI Taxonomy" id="2596921"/>
    <lineage>
        <taxon>Bacteria</taxon>
        <taxon>Pseudomonadati</taxon>
        <taxon>Pseudomonadota</taxon>
        <taxon>Betaproteobacteria</taxon>
        <taxon>Burkholderiales</taxon>
        <taxon>Comamonadaceae</taxon>
        <taxon>Caenimonas</taxon>
    </lineage>
</organism>
<sequence>MTHRTLSGPTRRCALALAGAAALVLAAAPALAQDYPNKPVRLVIPFPAGGSSDGIGRQIADKLGPILKQSVVVENKGGAGGMIGADAVAKSAPDGYTLVLVDVFHTSTPIYTRKMPYDAVRDFTPVSLVGRSPAFLVSHPGFEAKTARDALAYGKANPGKLTMAIAGTGSVVVDLFRARSGVQFQSVPYRGSSPALIDLISGQVNVMITTMASAGAHVKSGKLRALAVTGSARNPDFPDVPTFNELGVQGMDYEQWFGVMGPANLPKPVVDKLAAAMEQVLRMPDVRERLVGMAMEVAAPGPDEMKRKVESDAARWVKLAQELDIKPLD</sequence>
<keyword evidence="2" id="KW-0732">Signal</keyword>
<dbReference type="RefSeq" id="WP_145893588.1">
    <property type="nucleotide sequence ID" value="NZ_VOBQ01000011.1"/>
</dbReference>
<dbReference type="PIRSF" id="PIRSF017082">
    <property type="entry name" value="YflP"/>
    <property type="match status" value="1"/>
</dbReference>
<dbReference type="PANTHER" id="PTHR42928">
    <property type="entry name" value="TRICARBOXYLATE-BINDING PROTEIN"/>
    <property type="match status" value="1"/>
</dbReference>
<dbReference type="Pfam" id="PF03401">
    <property type="entry name" value="TctC"/>
    <property type="match status" value="1"/>
</dbReference>
<evidence type="ECO:0000313" key="4">
    <source>
        <dbReference type="Proteomes" id="UP000318199"/>
    </source>
</evidence>
<keyword evidence="4" id="KW-1185">Reference proteome</keyword>
<dbReference type="PROSITE" id="PS51318">
    <property type="entry name" value="TAT"/>
    <property type="match status" value="1"/>
</dbReference>
<gene>
    <name evidence="3" type="ORF">FN976_13615</name>
</gene>
<dbReference type="AlphaFoldDB" id="A0A562ZQG9"/>
<evidence type="ECO:0000313" key="3">
    <source>
        <dbReference type="EMBL" id="TWO70596.1"/>
    </source>
</evidence>
<name>A0A562ZQG9_9BURK</name>